<feature type="compositionally biased region" description="Polar residues" evidence="1">
    <location>
        <begin position="34"/>
        <end position="43"/>
    </location>
</feature>
<evidence type="ECO:0000256" key="2">
    <source>
        <dbReference type="SAM" id="Phobius"/>
    </source>
</evidence>
<evidence type="ECO:0000313" key="4">
    <source>
        <dbReference type="Proteomes" id="UP000619536"/>
    </source>
</evidence>
<keyword evidence="2" id="KW-0812">Transmembrane</keyword>
<feature type="compositionally biased region" description="Low complexity" evidence="1">
    <location>
        <begin position="99"/>
        <end position="113"/>
    </location>
</feature>
<evidence type="ECO:0000313" key="3">
    <source>
        <dbReference type="EMBL" id="GGI14908.1"/>
    </source>
</evidence>
<gene>
    <name evidence="3" type="ORF">GCM10007377_13270</name>
</gene>
<dbReference type="AlphaFoldDB" id="A0A8J3AIB8"/>
<keyword evidence="2" id="KW-0472">Membrane</keyword>
<keyword evidence="2" id="KW-1133">Transmembrane helix</keyword>
<reference evidence="3" key="1">
    <citation type="journal article" date="2014" name="Int. J. Syst. Evol. Microbiol.">
        <title>Complete genome sequence of Corynebacterium casei LMG S-19264T (=DSM 44701T), isolated from a smear-ripened cheese.</title>
        <authorList>
            <consortium name="US DOE Joint Genome Institute (JGI-PGF)"/>
            <person name="Walter F."/>
            <person name="Albersmeier A."/>
            <person name="Kalinowski J."/>
            <person name="Ruckert C."/>
        </authorList>
    </citation>
    <scope>NUCLEOTIDE SEQUENCE</scope>
    <source>
        <strain evidence="3">CCM 8606</strain>
    </source>
</reference>
<accession>A0A8J3AIB8</accession>
<protein>
    <submittedName>
        <fullName evidence="3">Uncharacterized protein</fullName>
    </submittedName>
</protein>
<proteinExistence type="predicted"/>
<keyword evidence="4" id="KW-1185">Reference proteome</keyword>
<evidence type="ECO:0000256" key="1">
    <source>
        <dbReference type="SAM" id="MobiDB-lite"/>
    </source>
</evidence>
<comment type="caution">
    <text evidence="3">The sequence shown here is derived from an EMBL/GenBank/DDBJ whole genome shotgun (WGS) entry which is preliminary data.</text>
</comment>
<dbReference type="Proteomes" id="UP000619536">
    <property type="component" value="Unassembled WGS sequence"/>
</dbReference>
<reference evidence="3" key="2">
    <citation type="submission" date="2020-09" db="EMBL/GenBank/DDBJ databases">
        <authorList>
            <person name="Sun Q."/>
            <person name="Sedlacek I."/>
        </authorList>
    </citation>
    <scope>NUCLEOTIDE SEQUENCE</scope>
    <source>
        <strain evidence="3">CCM 8606</strain>
    </source>
</reference>
<sequence length="123" mass="12825">MGVMGIVLIVVWVAIIVAAVAAILMHARKESHQSDSMYGNGNSAPKRPRVVSTQIAYTPSTAAMRGDTAGEELNATSENPVYVNESSSVVEVRALRHPSAAATSTTSSSSAQHAAKEQSGTKD</sequence>
<feature type="transmembrane region" description="Helical" evidence="2">
    <location>
        <begin position="6"/>
        <end position="27"/>
    </location>
</feature>
<dbReference type="EMBL" id="BMDH01000003">
    <property type="protein sequence ID" value="GGI14908.1"/>
    <property type="molecule type" value="Genomic_DNA"/>
</dbReference>
<feature type="compositionally biased region" description="Basic and acidic residues" evidence="1">
    <location>
        <begin position="114"/>
        <end position="123"/>
    </location>
</feature>
<feature type="region of interest" description="Disordered" evidence="1">
    <location>
        <begin position="93"/>
        <end position="123"/>
    </location>
</feature>
<name>A0A8J3AIB8_9BIFI</name>
<organism evidence="3 4">
    <name type="scientific">Galliscardovia ingluviei</name>
    <dbReference type="NCBI Taxonomy" id="1769422"/>
    <lineage>
        <taxon>Bacteria</taxon>
        <taxon>Bacillati</taxon>
        <taxon>Actinomycetota</taxon>
        <taxon>Actinomycetes</taxon>
        <taxon>Bifidobacteriales</taxon>
        <taxon>Bifidobacteriaceae</taxon>
        <taxon>Galliscardovia</taxon>
    </lineage>
</organism>
<dbReference type="RefSeq" id="WP_188355484.1">
    <property type="nucleotide sequence ID" value="NZ_BMDH01000003.1"/>
</dbReference>
<feature type="region of interest" description="Disordered" evidence="1">
    <location>
        <begin position="30"/>
        <end position="50"/>
    </location>
</feature>